<dbReference type="OMA" id="STFEAIM"/>
<dbReference type="Proteomes" id="UP000188268">
    <property type="component" value="Unassembled WGS sequence"/>
</dbReference>
<proteinExistence type="predicted"/>
<dbReference type="EMBL" id="AWWV01009728">
    <property type="protein sequence ID" value="OMO84386.1"/>
    <property type="molecule type" value="Genomic_DNA"/>
</dbReference>
<evidence type="ECO:0000313" key="2">
    <source>
        <dbReference type="EMBL" id="OMO84386.1"/>
    </source>
</evidence>
<accession>A0A1R3IPA7</accession>
<name>A0A1R3IPA7_COCAP</name>
<sequence>MQDDYNHEGQNSANLSNQGSSCEISDWLGEYGISQMFLVADTLYSDLVVTKFIAKLESNTKSSVNFSSFKELEGERQTIGDYCFPKSLVSTFEAIMNAHGDVARNSHFGPRLIEDAYVLFCAAIKEMDDLPLHQVTEETVFKWRDAIKDAMRVGCDVEFAWKHLETIAYAYFGLKARNDRKGLEQSIAKLTQVEKSLRQELEMKVNEVKVLKAKEEELSSPQCNKCQEIADCFQNKTVGLFRS</sequence>
<keyword evidence="3" id="KW-1185">Reference proteome</keyword>
<evidence type="ECO:0000313" key="3">
    <source>
        <dbReference type="Proteomes" id="UP000188268"/>
    </source>
</evidence>
<dbReference type="Pfam" id="PF05278">
    <property type="entry name" value="PEARLI-4"/>
    <property type="match status" value="1"/>
</dbReference>
<feature type="coiled-coil region" evidence="1">
    <location>
        <begin position="180"/>
        <end position="218"/>
    </location>
</feature>
<protein>
    <submittedName>
        <fullName evidence="2">Phospholipase-like protein</fullName>
    </submittedName>
</protein>
<dbReference type="AlphaFoldDB" id="A0A1R3IPA7"/>
<dbReference type="InterPro" id="IPR007942">
    <property type="entry name" value="PLipase-like"/>
</dbReference>
<comment type="caution">
    <text evidence="2">The sequence shown here is derived from an EMBL/GenBank/DDBJ whole genome shotgun (WGS) entry which is preliminary data.</text>
</comment>
<reference evidence="2 3" key="1">
    <citation type="submission" date="2013-09" db="EMBL/GenBank/DDBJ databases">
        <title>Corchorus capsularis genome sequencing.</title>
        <authorList>
            <person name="Alam M."/>
            <person name="Haque M.S."/>
            <person name="Islam M.S."/>
            <person name="Emdad E.M."/>
            <person name="Islam M.M."/>
            <person name="Ahmed B."/>
            <person name="Halim A."/>
            <person name="Hossen Q.M.M."/>
            <person name="Hossain M.Z."/>
            <person name="Ahmed R."/>
            <person name="Khan M.M."/>
            <person name="Islam R."/>
            <person name="Rashid M.M."/>
            <person name="Khan S.A."/>
            <person name="Rahman M.S."/>
            <person name="Alam M."/>
        </authorList>
    </citation>
    <scope>NUCLEOTIDE SEQUENCE [LARGE SCALE GENOMIC DNA]</scope>
    <source>
        <strain evidence="3">cv. CVL-1</strain>
        <tissue evidence="2">Whole seedling</tissue>
    </source>
</reference>
<dbReference type="OrthoDB" id="992742at2759"/>
<gene>
    <name evidence="2" type="ORF">CCACVL1_10829</name>
</gene>
<dbReference type="PANTHER" id="PTHR35021:SF7">
    <property type="entry name" value="PROTEIN FB17, PUTATIVE-RELATED"/>
    <property type="match status" value="1"/>
</dbReference>
<dbReference type="Gramene" id="OMO84386">
    <property type="protein sequence ID" value="OMO84386"/>
    <property type="gene ID" value="CCACVL1_10829"/>
</dbReference>
<organism evidence="2 3">
    <name type="scientific">Corchorus capsularis</name>
    <name type="common">Jute</name>
    <dbReference type="NCBI Taxonomy" id="210143"/>
    <lineage>
        <taxon>Eukaryota</taxon>
        <taxon>Viridiplantae</taxon>
        <taxon>Streptophyta</taxon>
        <taxon>Embryophyta</taxon>
        <taxon>Tracheophyta</taxon>
        <taxon>Spermatophyta</taxon>
        <taxon>Magnoliopsida</taxon>
        <taxon>eudicotyledons</taxon>
        <taxon>Gunneridae</taxon>
        <taxon>Pentapetalae</taxon>
        <taxon>rosids</taxon>
        <taxon>malvids</taxon>
        <taxon>Malvales</taxon>
        <taxon>Malvaceae</taxon>
        <taxon>Grewioideae</taxon>
        <taxon>Apeibeae</taxon>
        <taxon>Corchorus</taxon>
    </lineage>
</organism>
<evidence type="ECO:0000256" key="1">
    <source>
        <dbReference type="SAM" id="Coils"/>
    </source>
</evidence>
<dbReference type="PANTHER" id="PTHR35021">
    <property type="match status" value="1"/>
</dbReference>
<keyword evidence="1" id="KW-0175">Coiled coil</keyword>